<proteinExistence type="predicted"/>
<reference evidence="1" key="1">
    <citation type="journal article" date="2014" name="Front. Microbiol.">
        <title>High frequency of phylogenetically diverse reductive dehalogenase-homologous genes in deep subseafloor sedimentary metagenomes.</title>
        <authorList>
            <person name="Kawai M."/>
            <person name="Futagami T."/>
            <person name="Toyoda A."/>
            <person name="Takaki Y."/>
            <person name="Nishi S."/>
            <person name="Hori S."/>
            <person name="Arai W."/>
            <person name="Tsubouchi T."/>
            <person name="Morono Y."/>
            <person name="Uchiyama I."/>
            <person name="Ito T."/>
            <person name="Fujiyama A."/>
            <person name="Inagaki F."/>
            <person name="Takami H."/>
        </authorList>
    </citation>
    <scope>NUCLEOTIDE SEQUENCE</scope>
    <source>
        <strain evidence="1">Expedition CK06-06</strain>
    </source>
</reference>
<feature type="non-terminal residue" evidence="1">
    <location>
        <position position="1"/>
    </location>
</feature>
<gene>
    <name evidence="1" type="ORF">S01H1_60718</name>
</gene>
<accession>X0XCX9</accession>
<evidence type="ECO:0000313" key="1">
    <source>
        <dbReference type="EMBL" id="GAG22821.1"/>
    </source>
</evidence>
<sequence>ARGHLGENAKGESALAEGYPRDAYVTDDGQLIPEGWRASRHKRQVALRKRKLKDIAIPAKLLRKGVNVIAIEIVRAPYHRVVDELKGIGTDAKSEKEVKTRGCLYYLGWNTCEITSVQLAASGGEGLVPNTGRPAGLQVWNSNLLAGDFDADFGDPSEPVGPITLAGVRNGSFTGKVVVGSPEAIKALKVIPGELKADGATINASHVRIRYAVPWGTEYKGLGYGLGGQRSAYPRDAVLLGTLLERPLKEFPRSP</sequence>
<dbReference type="AlphaFoldDB" id="X0XCX9"/>
<protein>
    <submittedName>
        <fullName evidence="1">Uncharacterized protein</fullName>
    </submittedName>
</protein>
<comment type="caution">
    <text evidence="1">The sequence shown here is derived from an EMBL/GenBank/DDBJ whole genome shotgun (WGS) entry which is preliminary data.</text>
</comment>
<dbReference type="EMBL" id="BARS01039776">
    <property type="protein sequence ID" value="GAG22821.1"/>
    <property type="molecule type" value="Genomic_DNA"/>
</dbReference>
<name>X0XCX9_9ZZZZ</name>
<organism evidence="1">
    <name type="scientific">marine sediment metagenome</name>
    <dbReference type="NCBI Taxonomy" id="412755"/>
    <lineage>
        <taxon>unclassified sequences</taxon>
        <taxon>metagenomes</taxon>
        <taxon>ecological metagenomes</taxon>
    </lineage>
</organism>
<feature type="non-terminal residue" evidence="1">
    <location>
        <position position="255"/>
    </location>
</feature>